<keyword evidence="5" id="KW-1185">Reference proteome</keyword>
<keyword evidence="2" id="KW-1133">Transmembrane helix</keyword>
<evidence type="ECO:0000313" key="4">
    <source>
        <dbReference type="EMBL" id="KAF4306154.1"/>
    </source>
</evidence>
<dbReference type="InterPro" id="IPR005197">
    <property type="entry name" value="Glyco_hydro_71"/>
</dbReference>
<comment type="caution">
    <text evidence="4">The sequence shown here is derived from an EMBL/GenBank/DDBJ whole genome shotgun (WGS) entry which is preliminary data.</text>
</comment>
<gene>
    <name evidence="4" type="ORF">GTA08_BOTSDO05398</name>
</gene>
<evidence type="ECO:0000256" key="1">
    <source>
        <dbReference type="SAM" id="MobiDB-lite"/>
    </source>
</evidence>
<feature type="compositionally biased region" description="Polar residues" evidence="1">
    <location>
        <begin position="1738"/>
        <end position="1747"/>
    </location>
</feature>
<evidence type="ECO:0000256" key="3">
    <source>
        <dbReference type="SAM" id="SignalP"/>
    </source>
</evidence>
<feature type="region of interest" description="Disordered" evidence="1">
    <location>
        <begin position="1729"/>
        <end position="1757"/>
    </location>
</feature>
<reference evidence="4" key="1">
    <citation type="submission" date="2020-04" db="EMBL/GenBank/DDBJ databases">
        <title>Genome Assembly and Annotation of Botryosphaeria dothidea sdau 11-99, a Latent Pathogen of Apple Fruit Ring Rot in China.</title>
        <authorList>
            <person name="Yu C."/>
            <person name="Diao Y."/>
            <person name="Lu Q."/>
            <person name="Zhao J."/>
            <person name="Cui S."/>
            <person name="Peng C."/>
            <person name="He B."/>
            <person name="Liu H."/>
        </authorList>
    </citation>
    <scope>NUCLEOTIDE SEQUENCE [LARGE SCALE GENOMIC DNA]</scope>
    <source>
        <strain evidence="4">Sdau11-99</strain>
    </source>
</reference>
<dbReference type="OrthoDB" id="3944128at2759"/>
<feature type="chain" id="PRO_5034987147" evidence="3">
    <location>
        <begin position="24"/>
        <end position="1828"/>
    </location>
</feature>
<dbReference type="Gene3D" id="3.20.20.80">
    <property type="entry name" value="Glycosidases"/>
    <property type="match status" value="1"/>
</dbReference>
<feature type="compositionally biased region" description="Basic and acidic residues" evidence="1">
    <location>
        <begin position="1816"/>
        <end position="1828"/>
    </location>
</feature>
<dbReference type="CDD" id="cd11577">
    <property type="entry name" value="GH71"/>
    <property type="match status" value="1"/>
</dbReference>
<evidence type="ECO:0000256" key="2">
    <source>
        <dbReference type="SAM" id="Phobius"/>
    </source>
</evidence>
<keyword evidence="3" id="KW-0732">Signal</keyword>
<feature type="transmembrane region" description="Helical" evidence="2">
    <location>
        <begin position="1698"/>
        <end position="1721"/>
    </location>
</feature>
<feature type="signal peptide" evidence="3">
    <location>
        <begin position="1"/>
        <end position="23"/>
    </location>
</feature>
<accession>A0A8H4ITM9</accession>
<protein>
    <submittedName>
        <fullName evidence="4">Uncharacterized protein</fullName>
    </submittedName>
</protein>
<feature type="region of interest" description="Disordered" evidence="1">
    <location>
        <begin position="524"/>
        <end position="552"/>
    </location>
</feature>
<dbReference type="EMBL" id="WWBZ02000033">
    <property type="protein sequence ID" value="KAF4306154.1"/>
    <property type="molecule type" value="Genomic_DNA"/>
</dbReference>
<evidence type="ECO:0000313" key="5">
    <source>
        <dbReference type="Proteomes" id="UP000572817"/>
    </source>
</evidence>
<dbReference type="GO" id="GO:0051118">
    <property type="term" value="F:glucan endo-1,3-alpha-glucosidase activity"/>
    <property type="evidence" value="ECO:0007669"/>
    <property type="project" value="InterPro"/>
</dbReference>
<dbReference type="PANTHER" id="PTHR23244">
    <property type="entry name" value="KELCH REPEAT DOMAIN"/>
    <property type="match status" value="1"/>
</dbReference>
<feature type="region of interest" description="Disordered" evidence="1">
    <location>
        <begin position="1788"/>
        <end position="1828"/>
    </location>
</feature>
<dbReference type="InterPro" id="IPR015915">
    <property type="entry name" value="Kelch-typ_b-propeller"/>
</dbReference>
<feature type="compositionally biased region" description="Low complexity" evidence="1">
    <location>
        <begin position="531"/>
        <end position="543"/>
    </location>
</feature>
<organism evidence="4 5">
    <name type="scientific">Botryosphaeria dothidea</name>
    <dbReference type="NCBI Taxonomy" id="55169"/>
    <lineage>
        <taxon>Eukaryota</taxon>
        <taxon>Fungi</taxon>
        <taxon>Dikarya</taxon>
        <taxon>Ascomycota</taxon>
        <taxon>Pezizomycotina</taxon>
        <taxon>Dothideomycetes</taxon>
        <taxon>Dothideomycetes incertae sedis</taxon>
        <taxon>Botryosphaeriales</taxon>
        <taxon>Botryosphaeriaceae</taxon>
        <taxon>Botryosphaeria</taxon>
    </lineage>
</organism>
<name>A0A8H4ITM9_9PEZI</name>
<dbReference type="Proteomes" id="UP000572817">
    <property type="component" value="Unassembled WGS sequence"/>
</dbReference>
<dbReference type="SUPFAM" id="SSF117281">
    <property type="entry name" value="Kelch motif"/>
    <property type="match status" value="1"/>
</dbReference>
<dbReference type="Pfam" id="PF03659">
    <property type="entry name" value="Glyco_hydro_71"/>
    <property type="match status" value="2"/>
</dbReference>
<sequence>MLWVSTLLQSAAGGLLFASLANGAPAPGSGATPTLSERQSTDKHVFAHFMIGISTDRTSASDYDADIQRAKAVGIDAFALNFGPDTADANYTQQLVYAYDSAASNDFNVFLSFDFNDGQWSTDDATAVGNKIAAFATRSAQLLVDDKAFVSTFVGDALDVSAMRTAAGIDIYFAPNFNPGGSADWSLLDGAFSWYAWPTDGSNNPPSASSTYLPTYADTDYTTKLGDKTKYVAPVSPWFFTHFGSEVSFGPKNWVFPSDLLCPRPDYGESHYIGPLSSKHYDDGNSKWTNDMPHNGWADLATPFIAAYKAGSTDVASYITSDKLIYWFRPQPKSLDCSATDNVGTAPTGSDLVADSVFVVTLLTEAANLTVTSGDSASQTFSAPAGAASFEVPMGVGTQSFAVARAGTAVAALSGDAPKRVSGECVCGFYNFNAFVGTLPAGESDALGTDGLSRFTEGLKVSTCSPTPTLASRRVLKAKDSRFPPHCNTPLVQCSTPPMHRHRRSLWLWQALLEAALATGARWTNASGGQPSSDPLLSESSDSALTTTGPNTSTFTWTGTDSSLVRNIQSCESEKRAWYSRSTDWIWATYSSYSYSSVTGYGTNWVGNYTGPVSTFCDGVPRASGPAPTTEVPTQVYVNSLPPPFPEPSPTCTFDYHGCELVVSSFRSWYATTHPATVNPPLPPLCEWGPDECIIPYGEDKCRLDAGEVKLIYWPQSKDPADLCASTQPPVTAAPSPTSVVSAVYDGYTFYSPSVYLSFAELKGLPCYKTWSNAIIPIESHALSTIVFGPTQPIERTTSLNWNDMNSPIPLSAYKAQQSCWDNWLGVRGTASGGDNCNTIYDDYLPWLALPTNPAYFTAIDPLFANCTNLFWRKYVFDPPYALTPVGDLLPPTPTAKTTNHVAESAVLPSASAVVTLPVMTTIAQPRYGSGLLATVGTQAVSADPKNPHNVVVAGETLVPGQISVIDNTPVIMGTGAVYIGSSTVSLPGPETQRPVATVGSQVVAADGTNFVLPGGKTLTPGMITVINKVTVSVATSALVVGGSSTVSLPDVDNDRQPVATVGSQVVSADGTNFILPGGKTLTAGAATTIDGVAVSAAPSALGVGGSSTVSMPAAASQRPVATVGSQVIVADGQNFLLPGGKTLTPSMVTVINGATVSVGASVLVVGGSSTVSLAGVGAVLTLGMRTITAQQATPGLIVIGTRTISAGGPAATVSGVVVSAAKSSVVAIVDAMLRRTSIFIDGGVQLFRSNQTTWLGFNKYIYEIDMSHSWEVSTNYTESRIGRYANTSENTNPPNMLRGALYAAERETERLFTFGGSSFLANDSDPDWQPPSQDPTALWSYDTEIRNWEAYNITDVVAWRPNWGAVTEDMTHDVGFFLNGQYDRGSSYGLYTSVEYEGGNVTNASFSQILYLSGMIMIDLHTQETKNVSTDSLGAPRVAGGIIHSPGFGKTPNGTLVTFGGMRSSGADTDTFTNGDLIDLSTISLCDSYRDDNVTWYNQTATGDVPSPRMDFCVLPLHKSASDNSSFNFYIHGGYTPATSTLHDDVFVLSLPSFTWTRVHNGTNRPRFGHSCNAAGTQQMLVAGGARDAALFAVETTGDVPPLAGAACDAGAGVELFDLTNLTWGTFFNLEAPAYRVPRRVVDVIGGTGDGGATLTEPQGGFAHPAVYTMFHPPPPPSTSTSAAAAAAASSSLSGGAVAGAVVGSVAGVALAVLAGWWALGRRGEARWRRRRRRRSVGQSTISELQGNAAEIHEKPAVPVEPAAVYGEPQELEAVERAELPVAGSLVAEKKKKEGTPSPRQSAFVEHTEEDEEEERRRRDRKDEQGK</sequence>
<keyword evidence="2" id="KW-0472">Membrane</keyword>
<keyword evidence="2" id="KW-0812">Transmembrane</keyword>
<proteinExistence type="predicted"/>